<sequence>MDFLFDQSRSRQFWINASLRHAEFAVLYLKDMRRRSFSMENSVNHIHGAAPTLELQENLANLSFAAQLVEREAHSSIPDFFAAISQWNIDGAVDLYNDQLERFDRFAMGILGSMYYADPCLTALVSIVKLEINAHPSRNIYILFELFSFHNAPGTLDKLSLSYWAHYSSEYRRFILEFLENHRRCGIYAFTRERYATAAIYFIKYISNHHEQITPSLSTLKRKHIQQKNTPWRWRKIVQKSNSSEAAQVVQWQLLKNPGMSIFHWGNHGLLLSDRAFGLALRCLVHVLPQSASSEELSILASQHKFGQNKSDLKRVKLYALLYLIPNAHLSSSFRFSQATNPPSQFLYSSSAVILILISYLTVPQVCDTSLSESSIIRLFSSPERTSALAFAVAFTSLVPAPLTQKFRPTATNPFLTTCAPLTTAHPSFELQSGLPAGGYPIRGTETSLLQQAKYSAPYIYVPVIVKLDGSPHMLPVVRPDKQANFDASAHFATVNTGISVNCVSSAYIRFDVSTDARTSSLLNNAFDKVVGMQPLEQRRPYSTMAAFSSLGGEAKQQVWRIGFKPAEYFPPYVENTLPFGLTCINE</sequence>
<evidence type="ECO:0000313" key="2">
    <source>
        <dbReference type="Proteomes" id="UP000027222"/>
    </source>
</evidence>
<dbReference type="HOGENOM" id="CLU_464634_0_0_1"/>
<dbReference type="EMBL" id="KL142382">
    <property type="protein sequence ID" value="KDR74799.1"/>
    <property type="molecule type" value="Genomic_DNA"/>
</dbReference>
<name>A0A067T4D0_GALM3</name>
<dbReference type="OrthoDB" id="3126138at2759"/>
<protein>
    <submittedName>
        <fullName evidence="1">Uncharacterized protein</fullName>
    </submittedName>
</protein>
<keyword evidence="2" id="KW-1185">Reference proteome</keyword>
<dbReference type="STRING" id="685588.A0A067T4D0"/>
<accession>A0A067T4D0</accession>
<evidence type="ECO:0000313" key="1">
    <source>
        <dbReference type="EMBL" id="KDR74799.1"/>
    </source>
</evidence>
<reference evidence="2" key="1">
    <citation type="journal article" date="2014" name="Proc. Natl. Acad. Sci. U.S.A.">
        <title>Extensive sampling of basidiomycete genomes demonstrates inadequacy of the white-rot/brown-rot paradigm for wood decay fungi.</title>
        <authorList>
            <person name="Riley R."/>
            <person name="Salamov A.A."/>
            <person name="Brown D.W."/>
            <person name="Nagy L.G."/>
            <person name="Floudas D."/>
            <person name="Held B.W."/>
            <person name="Levasseur A."/>
            <person name="Lombard V."/>
            <person name="Morin E."/>
            <person name="Otillar R."/>
            <person name="Lindquist E.A."/>
            <person name="Sun H."/>
            <person name="LaButti K.M."/>
            <person name="Schmutz J."/>
            <person name="Jabbour D."/>
            <person name="Luo H."/>
            <person name="Baker S.E."/>
            <person name="Pisabarro A.G."/>
            <person name="Walton J.D."/>
            <person name="Blanchette R.A."/>
            <person name="Henrissat B."/>
            <person name="Martin F."/>
            <person name="Cullen D."/>
            <person name="Hibbett D.S."/>
            <person name="Grigoriev I.V."/>
        </authorList>
    </citation>
    <scope>NUCLEOTIDE SEQUENCE [LARGE SCALE GENOMIC DNA]</scope>
    <source>
        <strain evidence="2">CBS 339.88</strain>
    </source>
</reference>
<proteinExistence type="predicted"/>
<dbReference type="Proteomes" id="UP000027222">
    <property type="component" value="Unassembled WGS sequence"/>
</dbReference>
<gene>
    <name evidence="1" type="ORF">GALMADRAFT_141133</name>
</gene>
<dbReference type="AlphaFoldDB" id="A0A067T4D0"/>
<organism evidence="1 2">
    <name type="scientific">Galerina marginata (strain CBS 339.88)</name>
    <dbReference type="NCBI Taxonomy" id="685588"/>
    <lineage>
        <taxon>Eukaryota</taxon>
        <taxon>Fungi</taxon>
        <taxon>Dikarya</taxon>
        <taxon>Basidiomycota</taxon>
        <taxon>Agaricomycotina</taxon>
        <taxon>Agaricomycetes</taxon>
        <taxon>Agaricomycetidae</taxon>
        <taxon>Agaricales</taxon>
        <taxon>Agaricineae</taxon>
        <taxon>Strophariaceae</taxon>
        <taxon>Galerina</taxon>
    </lineage>
</organism>